<dbReference type="InterPro" id="IPR009068">
    <property type="entry name" value="uS15_NS1_RNA-bd_sf"/>
</dbReference>
<evidence type="ECO:0000256" key="8">
    <source>
        <dbReference type="SAM" id="Coils"/>
    </source>
</evidence>
<evidence type="ECO:0000256" key="1">
    <source>
        <dbReference type="ARBA" id="ARBA00008226"/>
    </source>
</evidence>
<accession>A0ABY8TRA9</accession>
<dbReference type="PANTHER" id="PTHR22594:SF34">
    <property type="entry name" value="ASPARAGINE--TRNA LIGASE, MITOCHONDRIAL-RELATED"/>
    <property type="match status" value="1"/>
</dbReference>
<evidence type="ECO:0000256" key="7">
    <source>
        <dbReference type="ARBA" id="ARBA00023146"/>
    </source>
</evidence>
<dbReference type="InterPro" id="IPR004364">
    <property type="entry name" value="Aa-tRNA-synt_II"/>
</dbReference>
<dbReference type="SUPFAM" id="SSF47060">
    <property type="entry name" value="S15/NS1 RNA-binding domain"/>
    <property type="match status" value="1"/>
</dbReference>
<dbReference type="SUPFAM" id="SSF55681">
    <property type="entry name" value="Class II aaRS and biotin synthetases"/>
    <property type="match status" value="1"/>
</dbReference>
<dbReference type="InterPro" id="IPR045864">
    <property type="entry name" value="aa-tRNA-synth_II/BPL/LPL"/>
</dbReference>
<evidence type="ECO:0000256" key="6">
    <source>
        <dbReference type="ARBA" id="ARBA00022917"/>
    </source>
</evidence>
<evidence type="ECO:0000256" key="2">
    <source>
        <dbReference type="ARBA" id="ARBA00012816"/>
    </source>
</evidence>
<feature type="region of interest" description="Disordered" evidence="9">
    <location>
        <begin position="414"/>
        <end position="465"/>
    </location>
</feature>
<feature type="compositionally biased region" description="Low complexity" evidence="9">
    <location>
        <begin position="533"/>
        <end position="542"/>
    </location>
</feature>
<feature type="coiled-coil region" evidence="8">
    <location>
        <begin position="748"/>
        <end position="802"/>
    </location>
</feature>
<evidence type="ECO:0000256" key="9">
    <source>
        <dbReference type="SAM" id="MobiDB-lite"/>
    </source>
</evidence>
<evidence type="ECO:0000313" key="11">
    <source>
        <dbReference type="EMBL" id="WIA11666.1"/>
    </source>
</evidence>
<dbReference type="SUPFAM" id="SSF50249">
    <property type="entry name" value="Nucleic acid-binding proteins"/>
    <property type="match status" value="1"/>
</dbReference>
<dbReference type="NCBIfam" id="TIGR00457">
    <property type="entry name" value="asnS"/>
    <property type="match status" value="1"/>
</dbReference>
<protein>
    <recommendedName>
        <fullName evidence="2">asparagine--tRNA ligase</fullName>
        <ecNumber evidence="2">6.1.1.22</ecNumber>
    </recommendedName>
</protein>
<gene>
    <name evidence="11" type="ORF">OEZ85_011766</name>
</gene>
<keyword evidence="5" id="KW-0067">ATP-binding</keyword>
<evidence type="ECO:0000256" key="4">
    <source>
        <dbReference type="ARBA" id="ARBA00022741"/>
    </source>
</evidence>
<dbReference type="Proteomes" id="UP001244341">
    <property type="component" value="Chromosome 3b"/>
</dbReference>
<feature type="region of interest" description="Disordered" evidence="9">
    <location>
        <begin position="351"/>
        <end position="372"/>
    </location>
</feature>
<feature type="compositionally biased region" description="Low complexity" evidence="9">
    <location>
        <begin position="414"/>
        <end position="424"/>
    </location>
</feature>
<reference evidence="11 12" key="1">
    <citation type="submission" date="2023-05" db="EMBL/GenBank/DDBJ databases">
        <title>A 100% complete, gapless, phased diploid assembly of the Scenedesmus obliquus UTEX 3031 genome.</title>
        <authorList>
            <person name="Biondi T.C."/>
            <person name="Hanschen E.R."/>
            <person name="Kwon T."/>
            <person name="Eng W."/>
            <person name="Kruse C.P.S."/>
            <person name="Koehler S.I."/>
            <person name="Kunde Y."/>
            <person name="Gleasner C.D."/>
            <person name="You Mak K.T."/>
            <person name="Polle J."/>
            <person name="Hovde B.T."/>
            <person name="Starkenburg S.R."/>
        </authorList>
    </citation>
    <scope>NUCLEOTIDE SEQUENCE [LARGE SCALE GENOMIC DNA]</scope>
    <source>
        <strain evidence="11 12">DOE0152z</strain>
    </source>
</reference>
<feature type="compositionally biased region" description="Low complexity" evidence="9">
    <location>
        <begin position="443"/>
        <end position="465"/>
    </location>
</feature>
<keyword evidence="6" id="KW-0648">Protein biosynthesis</keyword>
<feature type="domain" description="Aminoacyl-tRNA synthetase class II (D/K/N)" evidence="10">
    <location>
        <begin position="821"/>
        <end position="1081"/>
    </location>
</feature>
<keyword evidence="3" id="KW-0436">Ligase</keyword>
<dbReference type="InterPro" id="IPR002312">
    <property type="entry name" value="Asp/Asn-tRNA-synth_IIb"/>
</dbReference>
<evidence type="ECO:0000259" key="10">
    <source>
        <dbReference type="Pfam" id="PF00152"/>
    </source>
</evidence>
<evidence type="ECO:0000256" key="5">
    <source>
        <dbReference type="ARBA" id="ARBA00022840"/>
    </source>
</evidence>
<dbReference type="HAMAP" id="MF_00534">
    <property type="entry name" value="Asn_tRNA_synth"/>
    <property type="match status" value="1"/>
</dbReference>
<dbReference type="Gene3D" id="2.40.50.140">
    <property type="entry name" value="Nucleic acid-binding proteins"/>
    <property type="match status" value="1"/>
</dbReference>
<dbReference type="CDD" id="cd00776">
    <property type="entry name" value="AsxRS_core"/>
    <property type="match status" value="1"/>
</dbReference>
<evidence type="ECO:0000256" key="3">
    <source>
        <dbReference type="ARBA" id="ARBA00022598"/>
    </source>
</evidence>
<dbReference type="Pfam" id="PF00152">
    <property type="entry name" value="tRNA-synt_2"/>
    <property type="match status" value="1"/>
</dbReference>
<comment type="similarity">
    <text evidence="1">Belongs to the class-II aminoacyl-tRNA synthetase family.</text>
</comment>
<sequence length="1088" mass="119041">MRQMLQQQVEAAGSWQQLQQLLEGRKEQLTLKHISTMVVQVAPSLELVPSRVWMASWQQAALDGLQQQQLNSADLANAAWALGKISGSAKLRHLLPPMPWRLALMHAARVVLAGNGSSSSSNGSPRELVAIAWGLTAAGVAFSKGFTERLLAAVAAQRIHLKAREWAQLLASLAKQGVTPPLAWQRCCHAVLQQRLRFCSGRDFGSLAWSLGQLGVAPRPGWRERFFTESYGQLFFLSPASVCALAWGLGRLRWRPPRDWQDRLFLETYSKLAGFRPGELAGTLHGLARLQLQPPVQWMWQATAVMALAAPDMQPQEVTTCLWALSKLRYRPPEAWLAALADRAAELLPAAWQQQQQPDGSSSSSGGKKVAGGLARHQLQLQQQADVAAAEVRQRRQQLLQQVQQLEQQQRQQQQALREQQQALHKQGSRGHSLDSNDEDEQQQSSSQQMDSGAAAADAQQQQQQQQRALGAGDIRVVLGCLAQLQFTLHEEHPLAAAARNLSISVGSTSSRKSRKAATDVAQAEAAAAAAAQSAAPAASAPLETPRERREFKPKTSIKELLRCSPGSAEPLHVGQQVEVRGWLRTVRAQKQFAFMQVNDGSTMSGIQVVVEPGAEGWELLEGGQLATGAAVCASGQLVASPGAKQAVELKADRLVLVGGCDAESYPLQKKRHTLEFLRGIAHLRPRTNTIAGVARVRSALSHATHTFFQGAGFQYVHTPILSASDCEGAGEMFQVTTLLSGVDPAAAAAAQQQVQQLQQDVATQGAAVKQAKAASADADKVAEEVAQLKRLKGRLADMEAAAGRACLPLTPGGQVDFSQDFFGEKVFLTVSGQLNGEMYASALGDIYTFGPTFRAENSNTSRHLAEFWMIEPELAFADLADDMACAEAYLKHCVRYIMEHCPEDLAFFDAMVEKGLLARLQDVLDKPFATVTYTEAIKLLLASGKQFEYPVAWGIDLQSEHERYLSEVIFAKSPLIVTDYPKDIKAFYMRLNDDGQTVAAMDLLVPKVGELIGGSQREERLDVLTQRMAGSGLDPEDYWWYLDLRRYGSVPHAGFGLGFERLVQFSTGVENIRDVIPFPRYPSHCKF</sequence>
<keyword evidence="8" id="KW-0175">Coiled coil</keyword>
<dbReference type="PANTHER" id="PTHR22594">
    <property type="entry name" value="ASPARTYL/LYSYL-TRNA SYNTHETASE"/>
    <property type="match status" value="1"/>
</dbReference>
<dbReference type="Gene3D" id="3.30.930.10">
    <property type="entry name" value="Bira Bifunctional Protein, Domain 2"/>
    <property type="match status" value="1"/>
</dbReference>
<evidence type="ECO:0000313" key="12">
    <source>
        <dbReference type="Proteomes" id="UP001244341"/>
    </source>
</evidence>
<dbReference type="InterPro" id="IPR012340">
    <property type="entry name" value="NA-bd_OB-fold"/>
</dbReference>
<dbReference type="EC" id="6.1.1.22" evidence="2"/>
<keyword evidence="7" id="KW-0030">Aminoacyl-tRNA synthetase</keyword>
<dbReference type="Gene3D" id="1.10.287.10">
    <property type="entry name" value="S15/NS1, RNA-binding"/>
    <property type="match status" value="1"/>
</dbReference>
<dbReference type="EMBL" id="CP126210">
    <property type="protein sequence ID" value="WIA11666.1"/>
    <property type="molecule type" value="Genomic_DNA"/>
</dbReference>
<dbReference type="CDD" id="cd04318">
    <property type="entry name" value="EcAsnRS_like_N"/>
    <property type="match status" value="1"/>
</dbReference>
<dbReference type="InterPro" id="IPR004522">
    <property type="entry name" value="Asn-tRNA-ligase"/>
</dbReference>
<dbReference type="NCBIfam" id="NF003037">
    <property type="entry name" value="PRK03932.1"/>
    <property type="match status" value="1"/>
</dbReference>
<proteinExistence type="inferred from homology"/>
<feature type="compositionally biased region" description="Low complexity" evidence="9">
    <location>
        <begin position="351"/>
        <end position="367"/>
    </location>
</feature>
<organism evidence="11 12">
    <name type="scientific">Tetradesmus obliquus</name>
    <name type="common">Green alga</name>
    <name type="synonym">Acutodesmus obliquus</name>
    <dbReference type="NCBI Taxonomy" id="3088"/>
    <lineage>
        <taxon>Eukaryota</taxon>
        <taxon>Viridiplantae</taxon>
        <taxon>Chlorophyta</taxon>
        <taxon>core chlorophytes</taxon>
        <taxon>Chlorophyceae</taxon>
        <taxon>CS clade</taxon>
        <taxon>Sphaeropleales</taxon>
        <taxon>Scenedesmaceae</taxon>
        <taxon>Tetradesmus</taxon>
    </lineage>
</organism>
<feature type="region of interest" description="Disordered" evidence="9">
    <location>
        <begin position="533"/>
        <end position="552"/>
    </location>
</feature>
<keyword evidence="12" id="KW-1185">Reference proteome</keyword>
<dbReference type="PRINTS" id="PR01042">
    <property type="entry name" value="TRNASYNTHASP"/>
</dbReference>
<keyword evidence="4" id="KW-0547">Nucleotide-binding</keyword>
<name>A0ABY8TRA9_TETOB</name>